<dbReference type="Proteomes" id="UP000001035">
    <property type="component" value="Chromosome 1"/>
</dbReference>
<reference evidence="1 2" key="1">
    <citation type="journal article" date="2009" name="J. Bacteriol.">
        <title>The genome of Burkholderia cenocepacia J2315, an epidemic pathogen of cystic fibrosis patients.</title>
        <authorList>
            <person name="Holden M.T."/>
            <person name="Seth-Smith H.M."/>
            <person name="Crossman L.C."/>
            <person name="Sebaihia M."/>
            <person name="Bentley S.D."/>
            <person name="Cerdeno-Tarraga A.M."/>
            <person name="Thomson N.R."/>
            <person name="Bason N."/>
            <person name="Quail M.A."/>
            <person name="Sharp S."/>
            <person name="Cherevach I."/>
            <person name="Churcher C."/>
            <person name="Goodhead I."/>
            <person name="Hauser H."/>
            <person name="Holroyd N."/>
            <person name="Mungall K."/>
            <person name="Scott P."/>
            <person name="Walker D."/>
            <person name="White B."/>
            <person name="Rose H."/>
            <person name="Iversen P."/>
            <person name="Mil-Homens D."/>
            <person name="Rocha E.P."/>
            <person name="Fialho A.M."/>
            <person name="Baldwin A."/>
            <person name="Dowson C."/>
            <person name="Barrell B.G."/>
            <person name="Govan J.R."/>
            <person name="Vandamme P."/>
            <person name="Hart C.A."/>
            <person name="Mahenthiralingam E."/>
            <person name="Parkhill J."/>
        </authorList>
    </citation>
    <scope>NUCLEOTIDE SEQUENCE [LARGE SCALE GENOMIC DNA]</scope>
    <source>
        <strain evidence="2">ATCC BAA-245 / DSM 16553 / LMG 16656 / NCTC 13227 / J2315 / CF5610</strain>
    </source>
</reference>
<sequence>MKIKKPAFLLEAEKKLKVLWDLLKNTDAVRFRLTVTMYREKGEEPVVMTMEGTRAENGGWNLEPPPSKRIGPLESPAELKEKLGAIEASINKYISAHSLDEKWREWLGALKEAMKSGRSTEDLEFRSEIPVRAIASYGYGAHFFAPVMAMAYVLEGTDALTRGDLDQASRSVERGVYWSRDEMLIVDPTRRFTERAGTGGTATGLLREPVKEKVAELLKSLAPEEGWGSTQIAIDTVASYLNDNHSHDVESCHLKLENLPRTIKQWLDDEPERFPHCVKPRQSKA</sequence>
<dbReference type="HOGENOM" id="CLU_965667_0_0_4"/>
<gene>
    <name evidence="1" type="ORF">BCAL1119</name>
</gene>
<evidence type="ECO:0000313" key="1">
    <source>
        <dbReference type="EMBL" id="CAR51422.1"/>
    </source>
</evidence>
<evidence type="ECO:0000313" key="2">
    <source>
        <dbReference type="Proteomes" id="UP000001035"/>
    </source>
</evidence>
<dbReference type="RefSeq" id="WP_006481795.1">
    <property type="nucleotide sequence ID" value="NC_011000.1"/>
</dbReference>
<dbReference type="AlphaFoldDB" id="B4EDK5"/>
<dbReference type="eggNOG" id="ENOG5033UU3">
    <property type="taxonomic scope" value="Bacteria"/>
</dbReference>
<organism evidence="1 2">
    <name type="scientific">Burkholderia cenocepacia (strain ATCC BAA-245 / DSM 16553 / LMG 16656 / NCTC 13227 / J2315 / CF5610)</name>
    <name type="common">Burkholderia cepacia (strain J2315)</name>
    <dbReference type="NCBI Taxonomy" id="216591"/>
    <lineage>
        <taxon>Bacteria</taxon>
        <taxon>Pseudomonadati</taxon>
        <taxon>Pseudomonadota</taxon>
        <taxon>Betaproteobacteria</taxon>
        <taxon>Burkholderiales</taxon>
        <taxon>Burkholderiaceae</taxon>
        <taxon>Burkholderia</taxon>
        <taxon>Burkholderia cepacia complex</taxon>
    </lineage>
</organism>
<accession>B4EDK5</accession>
<dbReference type="BioCyc" id="BCEN216591:G1G1V-1237-MONOMER"/>
<protein>
    <submittedName>
        <fullName evidence="1">Uncharacterized protein</fullName>
    </submittedName>
</protein>
<dbReference type="KEGG" id="bcj:BCAL1119"/>
<keyword evidence="2" id="KW-1185">Reference proteome</keyword>
<name>B4EDK5_BURCJ</name>
<proteinExistence type="predicted"/>
<dbReference type="EMBL" id="AM747720">
    <property type="protein sequence ID" value="CAR51422.1"/>
    <property type="molecule type" value="Genomic_DNA"/>
</dbReference>